<dbReference type="PROSITE" id="PS50181">
    <property type="entry name" value="FBOX"/>
    <property type="match status" value="1"/>
</dbReference>
<gene>
    <name evidence="3" type="ORF">Hypma_014706</name>
</gene>
<dbReference type="Proteomes" id="UP000076154">
    <property type="component" value="Unassembled WGS sequence"/>
</dbReference>
<accession>A0A369JA29</accession>
<dbReference type="SMART" id="SM00256">
    <property type="entry name" value="FBOX"/>
    <property type="match status" value="1"/>
</dbReference>
<feature type="domain" description="F-box" evidence="2">
    <location>
        <begin position="75"/>
        <end position="121"/>
    </location>
</feature>
<evidence type="ECO:0000256" key="1">
    <source>
        <dbReference type="SAM" id="SignalP"/>
    </source>
</evidence>
<protein>
    <recommendedName>
        <fullName evidence="2">F-box domain-containing protein</fullName>
    </recommendedName>
</protein>
<keyword evidence="4" id="KW-1185">Reference proteome</keyword>
<dbReference type="EMBL" id="LUEZ02000090">
    <property type="protein sequence ID" value="RDB18718.1"/>
    <property type="molecule type" value="Genomic_DNA"/>
</dbReference>
<dbReference type="InterPro" id="IPR036047">
    <property type="entry name" value="F-box-like_dom_sf"/>
</dbReference>
<dbReference type="AlphaFoldDB" id="A0A369JA29"/>
<dbReference type="InParanoid" id="A0A369JA29"/>
<evidence type="ECO:0000313" key="4">
    <source>
        <dbReference type="Proteomes" id="UP000076154"/>
    </source>
</evidence>
<sequence>MSTDTIPQSLRFIAILRGLSVTSLSWLVQSVTQHWPSYYDVKPINIKSISNLVNTSPVYNKFHGLIYPRSVDFARHKLTTLPLDIVLDIVKELDWYSILTIRKTCKYLEEISRTCTVWCSQYRLYVAQRPFPLHLEEPLESYTAAELERWMLLRISADLGWESDDTKLTRTSQFKQKEVTGIFLVPGGRWLLVGSENGSVMAYDMDAPTVAPKLLIPPETLQDQQPVYNMSISQDLSSSKLTFTLSLSPCAQYANSLLLLRIHIWRIILHGHGAQAHLRANRLNNFQAHDVGVITRTAIHDNHFGRIIRNNARSSSIDVFDWAKSTSETHHKATIFCDETLSAIRFLPGHRLLVCSVTSLMLYSFITAKCSEVTAPTATSSLTKRLWRLPFDGDRVLHGALSEGHSDELATYFVIYAGNTIHGLAIPHIVDQPPHLRELVDISGLELGCITLSVGFEKAFIQHRDRSISRLKFSWDKRGIQEVKPASSCPTITVKGYPTTLNGARLPLLDEETGRVVQSSREGIVIVDTALLYTTDGKNETSIQSIS</sequence>
<proteinExistence type="predicted"/>
<evidence type="ECO:0000313" key="3">
    <source>
        <dbReference type="EMBL" id="RDB18718.1"/>
    </source>
</evidence>
<dbReference type="InterPro" id="IPR001810">
    <property type="entry name" value="F-box_dom"/>
</dbReference>
<keyword evidence="1" id="KW-0732">Signal</keyword>
<dbReference type="SUPFAM" id="SSF50978">
    <property type="entry name" value="WD40 repeat-like"/>
    <property type="match status" value="1"/>
</dbReference>
<dbReference type="SUPFAM" id="SSF81383">
    <property type="entry name" value="F-box domain"/>
    <property type="match status" value="1"/>
</dbReference>
<evidence type="ECO:0000259" key="2">
    <source>
        <dbReference type="PROSITE" id="PS50181"/>
    </source>
</evidence>
<dbReference type="InterPro" id="IPR036322">
    <property type="entry name" value="WD40_repeat_dom_sf"/>
</dbReference>
<feature type="signal peptide" evidence="1">
    <location>
        <begin position="1"/>
        <end position="25"/>
    </location>
</feature>
<feature type="chain" id="PRO_5016875910" description="F-box domain-containing protein" evidence="1">
    <location>
        <begin position="26"/>
        <end position="547"/>
    </location>
</feature>
<reference evidence="3" key="1">
    <citation type="submission" date="2018-04" db="EMBL/GenBank/DDBJ databases">
        <title>Whole genome sequencing of Hypsizygus marmoreus.</title>
        <authorList>
            <person name="Choi I.-G."/>
            <person name="Min B."/>
            <person name="Kim J.-G."/>
            <person name="Kim S."/>
            <person name="Oh Y.-L."/>
            <person name="Kong W.-S."/>
            <person name="Park H."/>
            <person name="Jeong J."/>
            <person name="Song E.-S."/>
        </authorList>
    </citation>
    <scope>NUCLEOTIDE SEQUENCE [LARGE SCALE GENOMIC DNA]</scope>
    <source>
        <strain evidence="3">51987-8</strain>
    </source>
</reference>
<dbReference type="OrthoDB" id="2885124at2759"/>
<name>A0A369JA29_HYPMA</name>
<organism evidence="3 4">
    <name type="scientific">Hypsizygus marmoreus</name>
    <name type="common">White beech mushroom</name>
    <name type="synonym">Agaricus marmoreus</name>
    <dbReference type="NCBI Taxonomy" id="39966"/>
    <lineage>
        <taxon>Eukaryota</taxon>
        <taxon>Fungi</taxon>
        <taxon>Dikarya</taxon>
        <taxon>Basidiomycota</taxon>
        <taxon>Agaricomycotina</taxon>
        <taxon>Agaricomycetes</taxon>
        <taxon>Agaricomycetidae</taxon>
        <taxon>Agaricales</taxon>
        <taxon>Tricholomatineae</taxon>
        <taxon>Lyophyllaceae</taxon>
        <taxon>Hypsizygus</taxon>
    </lineage>
</organism>
<comment type="caution">
    <text evidence="3">The sequence shown here is derived from an EMBL/GenBank/DDBJ whole genome shotgun (WGS) entry which is preliminary data.</text>
</comment>